<dbReference type="InterPro" id="IPR050695">
    <property type="entry name" value="N-acetylmuramoyl_amidase_3"/>
</dbReference>
<dbReference type="RefSeq" id="WP_407327526.1">
    <property type="nucleotide sequence ID" value="NZ_CP136865.1"/>
</dbReference>
<dbReference type="PANTHER" id="PTHR30404">
    <property type="entry name" value="N-ACETYLMURAMOYL-L-ALANINE AMIDASE"/>
    <property type="match status" value="1"/>
</dbReference>
<dbReference type="Gene3D" id="2.60.40.3500">
    <property type="match status" value="1"/>
</dbReference>
<evidence type="ECO:0000256" key="3">
    <source>
        <dbReference type="ARBA" id="ARBA00022801"/>
    </source>
</evidence>
<organism evidence="5 6">
    <name type="scientific">Congregibacter brevis</name>
    <dbReference type="NCBI Taxonomy" id="3081201"/>
    <lineage>
        <taxon>Bacteria</taxon>
        <taxon>Pseudomonadati</taxon>
        <taxon>Pseudomonadota</taxon>
        <taxon>Gammaproteobacteria</taxon>
        <taxon>Cellvibrionales</taxon>
        <taxon>Halieaceae</taxon>
        <taxon>Congregibacter</taxon>
    </lineage>
</organism>
<dbReference type="Pfam" id="PF01520">
    <property type="entry name" value="Amidase_3"/>
    <property type="match status" value="1"/>
</dbReference>
<accession>A0ABZ0IBE8</accession>
<reference evidence="5 6" key="1">
    <citation type="submission" date="2023-10" db="EMBL/GenBank/DDBJ databases">
        <title>Two novel species belonging to the OM43/NOR5 clade.</title>
        <authorList>
            <person name="Park M."/>
        </authorList>
    </citation>
    <scope>NUCLEOTIDE SEQUENCE [LARGE SCALE GENOMIC DNA]</scope>
    <source>
        <strain evidence="5 6">IMCC45268</strain>
    </source>
</reference>
<keyword evidence="3 5" id="KW-0378">Hydrolase</keyword>
<dbReference type="PANTHER" id="PTHR30404:SF0">
    <property type="entry name" value="N-ACETYLMURAMOYL-L-ALANINE AMIDASE AMIC"/>
    <property type="match status" value="1"/>
</dbReference>
<dbReference type="SUPFAM" id="SSF53187">
    <property type="entry name" value="Zn-dependent exopeptidases"/>
    <property type="match status" value="1"/>
</dbReference>
<proteinExistence type="predicted"/>
<evidence type="ECO:0000313" key="6">
    <source>
        <dbReference type="Proteomes" id="UP001626549"/>
    </source>
</evidence>
<dbReference type="SMART" id="SM00257">
    <property type="entry name" value="LysM"/>
    <property type="match status" value="1"/>
</dbReference>
<dbReference type="SMART" id="SM00646">
    <property type="entry name" value="Ami_3"/>
    <property type="match status" value="1"/>
</dbReference>
<gene>
    <name evidence="5" type="ORF">R0137_16550</name>
</gene>
<dbReference type="CDD" id="cd02696">
    <property type="entry name" value="MurNAc-LAA"/>
    <property type="match status" value="1"/>
</dbReference>
<protein>
    <recommendedName>
        <fullName evidence="2">N-acetylmuramoyl-L-alanine amidase</fullName>
        <ecNumber evidence="2">3.5.1.28</ecNumber>
    </recommendedName>
</protein>
<dbReference type="Pfam" id="PF11741">
    <property type="entry name" value="AMIN"/>
    <property type="match status" value="1"/>
</dbReference>
<name>A0ABZ0IBE8_9GAMM</name>
<dbReference type="EMBL" id="CP136865">
    <property type="protein sequence ID" value="WOJ96834.1"/>
    <property type="molecule type" value="Genomic_DNA"/>
</dbReference>
<dbReference type="EC" id="3.5.1.28" evidence="2"/>
<dbReference type="GO" id="GO:0008745">
    <property type="term" value="F:N-acetylmuramoyl-L-alanine amidase activity"/>
    <property type="evidence" value="ECO:0007669"/>
    <property type="project" value="UniProtKB-EC"/>
</dbReference>
<dbReference type="SUPFAM" id="SSF54106">
    <property type="entry name" value="LysM domain"/>
    <property type="match status" value="1"/>
</dbReference>
<evidence type="ECO:0000313" key="5">
    <source>
        <dbReference type="EMBL" id="WOJ96834.1"/>
    </source>
</evidence>
<evidence type="ECO:0000256" key="1">
    <source>
        <dbReference type="ARBA" id="ARBA00001561"/>
    </source>
</evidence>
<feature type="domain" description="LysM" evidence="4">
    <location>
        <begin position="403"/>
        <end position="446"/>
    </location>
</feature>
<comment type="catalytic activity">
    <reaction evidence="1">
        <text>Hydrolyzes the link between N-acetylmuramoyl residues and L-amino acid residues in certain cell-wall glycopeptides.</text>
        <dbReference type="EC" id="3.5.1.28"/>
    </reaction>
</comment>
<dbReference type="Gene3D" id="3.40.630.40">
    <property type="entry name" value="Zn-dependent exopeptidases"/>
    <property type="match status" value="1"/>
</dbReference>
<dbReference type="CDD" id="cd00118">
    <property type="entry name" value="LysM"/>
    <property type="match status" value="1"/>
</dbReference>
<dbReference type="InterPro" id="IPR021731">
    <property type="entry name" value="AMIN_dom"/>
</dbReference>
<dbReference type="Pfam" id="PF01476">
    <property type="entry name" value="LysM"/>
    <property type="match status" value="1"/>
</dbReference>
<dbReference type="InterPro" id="IPR036779">
    <property type="entry name" value="LysM_dom_sf"/>
</dbReference>
<dbReference type="InterPro" id="IPR002508">
    <property type="entry name" value="MurNAc-LAA_cat"/>
</dbReference>
<dbReference type="PROSITE" id="PS51782">
    <property type="entry name" value="LYSM"/>
    <property type="match status" value="1"/>
</dbReference>
<evidence type="ECO:0000256" key="2">
    <source>
        <dbReference type="ARBA" id="ARBA00011901"/>
    </source>
</evidence>
<sequence length="449" mass="48881">MLTIKCEPTAKSRPRAWFAAALVLWALPTLLHAKGVDVKDLRLWRAPDHTRLVLDLSGPAEHRLLELDNPRRLVVDVIDAKLLAKVDALELDKTPISSVRSGVREGDDLRLVLDLSEAVRPRSFALKASELADDRLVIDLYDLETEVAAPAVKKSARSNDRRDIVIAIDAGHGGEDPGASGPGRLREKQVVLEIAKELHSLFKADAGFAPTLIRSGDYYVSLKGRRDLARKRQADMFVSVHADAFRDKRARGASVYALSTRGATSTTASYLAQRENAADLLGGVSLGDKEDALAMTLADLSMTATLDSSLNVGASVLGEMNQFARLHKKQVEQAGFAVLKSPDVPSILVETGFISNPEEARKLASPSYRKRMAKAIHSGIVQWFRAHPPPGSLLAHLRDAGETEYTIVGGDTLSGIAQRFNVNVNLLSQYNNLRNSKILVGQTLRIPAS</sequence>
<evidence type="ECO:0000259" key="4">
    <source>
        <dbReference type="PROSITE" id="PS51782"/>
    </source>
</evidence>
<dbReference type="InterPro" id="IPR018392">
    <property type="entry name" value="LysM"/>
</dbReference>
<keyword evidence="6" id="KW-1185">Reference proteome</keyword>
<dbReference type="Proteomes" id="UP001626549">
    <property type="component" value="Chromosome"/>
</dbReference>
<dbReference type="Gene3D" id="3.10.350.10">
    <property type="entry name" value="LysM domain"/>
    <property type="match status" value="1"/>
</dbReference>